<dbReference type="InParanoid" id="E2A671"/>
<organism evidence="3">
    <name type="scientific">Camponotus floridanus</name>
    <name type="common">Florida carpenter ant</name>
    <dbReference type="NCBI Taxonomy" id="104421"/>
    <lineage>
        <taxon>Eukaryota</taxon>
        <taxon>Metazoa</taxon>
        <taxon>Ecdysozoa</taxon>
        <taxon>Arthropoda</taxon>
        <taxon>Hexapoda</taxon>
        <taxon>Insecta</taxon>
        <taxon>Pterygota</taxon>
        <taxon>Neoptera</taxon>
        <taxon>Endopterygota</taxon>
        <taxon>Hymenoptera</taxon>
        <taxon>Apocrita</taxon>
        <taxon>Aculeata</taxon>
        <taxon>Formicoidea</taxon>
        <taxon>Formicidae</taxon>
        <taxon>Formicinae</taxon>
        <taxon>Camponotus</taxon>
    </lineage>
</organism>
<name>E2A671_CAMFO</name>
<accession>E2A671</accession>
<dbReference type="AlphaFoldDB" id="E2A671"/>
<gene>
    <name evidence="2" type="ORF">EAG_03220</name>
</gene>
<proteinExistence type="predicted"/>
<sequence>MAGGKLEQIGCWSILRKLELTLDGNFGFAAWNETGFGSESDRHARRCRSRRSKRLREAVLIRDTIITTTITMCIIITPTYTSLHRTSSAVVPSDFSGYNLESGADDSDSCCCLEGLQGNLIYGRYGEVKDPSSLSRGS</sequence>
<evidence type="ECO:0000313" key="3">
    <source>
        <dbReference type="Proteomes" id="UP000000311"/>
    </source>
</evidence>
<keyword evidence="1" id="KW-0472">Membrane</keyword>
<keyword evidence="1" id="KW-1133">Transmembrane helix</keyword>
<evidence type="ECO:0000313" key="2">
    <source>
        <dbReference type="EMBL" id="EFN71051.1"/>
    </source>
</evidence>
<keyword evidence="1" id="KW-0812">Transmembrane</keyword>
<evidence type="ECO:0000256" key="1">
    <source>
        <dbReference type="SAM" id="Phobius"/>
    </source>
</evidence>
<keyword evidence="3" id="KW-1185">Reference proteome</keyword>
<dbReference type="EMBL" id="GL437116">
    <property type="protein sequence ID" value="EFN71051.1"/>
    <property type="molecule type" value="Genomic_DNA"/>
</dbReference>
<reference evidence="2 3" key="1">
    <citation type="journal article" date="2010" name="Science">
        <title>Genomic comparison of the ants Camponotus floridanus and Harpegnathos saltator.</title>
        <authorList>
            <person name="Bonasio R."/>
            <person name="Zhang G."/>
            <person name="Ye C."/>
            <person name="Mutti N.S."/>
            <person name="Fang X."/>
            <person name="Qin N."/>
            <person name="Donahue G."/>
            <person name="Yang P."/>
            <person name="Li Q."/>
            <person name="Li C."/>
            <person name="Zhang P."/>
            <person name="Huang Z."/>
            <person name="Berger S.L."/>
            <person name="Reinberg D."/>
            <person name="Wang J."/>
            <person name="Liebig J."/>
        </authorList>
    </citation>
    <scope>NUCLEOTIDE SEQUENCE [LARGE SCALE GENOMIC DNA]</scope>
    <source>
        <strain evidence="3">C129</strain>
    </source>
</reference>
<dbReference type="Proteomes" id="UP000000311">
    <property type="component" value="Unassembled WGS sequence"/>
</dbReference>
<protein>
    <submittedName>
        <fullName evidence="2">Uncharacterized protein</fullName>
    </submittedName>
</protein>
<feature type="transmembrane region" description="Helical" evidence="1">
    <location>
        <begin position="59"/>
        <end position="80"/>
    </location>
</feature>